<dbReference type="RefSeq" id="XP_029648260.1">
    <property type="nucleotide sequence ID" value="XM_029792400.2"/>
</dbReference>
<keyword evidence="12" id="KW-0106">Calcium</keyword>
<evidence type="ECO:0000256" key="2">
    <source>
        <dbReference type="ARBA" id="ARBA00001913"/>
    </source>
</evidence>
<evidence type="ECO:0000256" key="4">
    <source>
        <dbReference type="ARBA" id="ARBA00001946"/>
    </source>
</evidence>
<dbReference type="InterPro" id="IPR011042">
    <property type="entry name" value="6-blade_b-propeller_TolB-like"/>
</dbReference>
<evidence type="ECO:0000256" key="10">
    <source>
        <dbReference type="ARBA" id="ARBA00022723"/>
    </source>
</evidence>
<evidence type="ECO:0000256" key="15">
    <source>
        <dbReference type="PIRSR" id="PIRSR605511-2"/>
    </source>
</evidence>
<keyword evidence="9" id="KW-0963">Cytoplasm</keyword>
<dbReference type="GO" id="GO:0004341">
    <property type="term" value="F:gluconolactonase activity"/>
    <property type="evidence" value="ECO:0007669"/>
    <property type="project" value="UniProtKB-EC"/>
</dbReference>
<keyword evidence="15" id="KW-0862">Zinc</keyword>
<comment type="subcellular location">
    <subcellularLocation>
        <location evidence="5">Cytoplasm</location>
    </subcellularLocation>
</comment>
<keyword evidence="17" id="KW-1185">Reference proteome</keyword>
<feature type="binding site" evidence="15">
    <location>
        <position position="101"/>
    </location>
    <ligand>
        <name>substrate</name>
    </ligand>
</feature>
<protein>
    <recommendedName>
        <fullName evidence="8">Regucalcin</fullName>
        <ecNumber evidence="7">3.1.1.17</ecNumber>
    </recommendedName>
    <alternativeName>
        <fullName evidence="13">Gluconolactonase</fullName>
    </alternativeName>
</protein>
<keyword evidence="11" id="KW-0378">Hydrolase</keyword>
<evidence type="ECO:0000313" key="17">
    <source>
        <dbReference type="Proteomes" id="UP000515154"/>
    </source>
</evidence>
<evidence type="ECO:0000259" key="16">
    <source>
        <dbReference type="Pfam" id="PF08450"/>
    </source>
</evidence>
<evidence type="ECO:0000256" key="9">
    <source>
        <dbReference type="ARBA" id="ARBA00022490"/>
    </source>
</evidence>
<comment type="similarity">
    <text evidence="6">Belongs to the SMP-30/CGR1 family.</text>
</comment>
<feature type="domain" description="SMP-30/Gluconolactonase/LRE-like region" evidence="16">
    <location>
        <begin position="15"/>
        <end position="264"/>
    </location>
</feature>
<dbReference type="KEGG" id="osn:115222242"/>
<dbReference type="GO" id="GO:0019853">
    <property type="term" value="P:L-ascorbic acid biosynthetic process"/>
    <property type="evidence" value="ECO:0007669"/>
    <property type="project" value="TreeGrafter"/>
</dbReference>
<evidence type="ECO:0000256" key="3">
    <source>
        <dbReference type="ARBA" id="ARBA00001936"/>
    </source>
</evidence>
<dbReference type="GO" id="GO:0005737">
    <property type="term" value="C:cytoplasm"/>
    <property type="evidence" value="ECO:0007669"/>
    <property type="project" value="UniProtKB-SubCell"/>
</dbReference>
<feature type="binding site" evidence="15">
    <location>
        <position position="16"/>
    </location>
    <ligand>
        <name>a divalent metal cation</name>
        <dbReference type="ChEBI" id="CHEBI:60240"/>
    </ligand>
</feature>
<proteinExistence type="inferred from homology"/>
<comment type="cofactor">
    <cofactor evidence="15">
        <name>Zn(2+)</name>
        <dbReference type="ChEBI" id="CHEBI:29105"/>
    </cofactor>
    <text evidence="15">Binds 1 divalent metal cation per subunit.</text>
</comment>
<comment type="cofactor">
    <cofactor evidence="2">
        <name>Ca(2+)</name>
        <dbReference type="ChEBI" id="CHEBI:29108"/>
    </cofactor>
</comment>
<dbReference type="SUPFAM" id="SSF63829">
    <property type="entry name" value="Calcium-dependent phosphotriesterase"/>
    <property type="match status" value="1"/>
</dbReference>
<comment type="catalytic activity">
    <reaction evidence="1">
        <text>D-glucono-1,5-lactone + H2O = D-gluconate + H(+)</text>
        <dbReference type="Rhea" id="RHEA:10440"/>
        <dbReference type="ChEBI" id="CHEBI:15377"/>
        <dbReference type="ChEBI" id="CHEBI:15378"/>
        <dbReference type="ChEBI" id="CHEBI:16217"/>
        <dbReference type="ChEBI" id="CHEBI:18391"/>
        <dbReference type="EC" id="3.1.1.17"/>
    </reaction>
</comment>
<evidence type="ECO:0000256" key="8">
    <source>
        <dbReference type="ARBA" id="ARBA00016808"/>
    </source>
</evidence>
<feature type="binding site" evidence="15">
    <location>
        <position position="205"/>
    </location>
    <ligand>
        <name>a divalent metal cation</name>
        <dbReference type="ChEBI" id="CHEBI:60240"/>
    </ligand>
</feature>
<evidence type="ECO:0000256" key="13">
    <source>
        <dbReference type="ARBA" id="ARBA00032464"/>
    </source>
</evidence>
<evidence type="ECO:0000256" key="14">
    <source>
        <dbReference type="PIRSR" id="PIRSR605511-1"/>
    </source>
</evidence>
<dbReference type="PANTHER" id="PTHR10907">
    <property type="entry name" value="REGUCALCIN"/>
    <property type="match status" value="1"/>
</dbReference>
<evidence type="ECO:0000256" key="6">
    <source>
        <dbReference type="ARBA" id="ARBA00008853"/>
    </source>
</evidence>
<reference evidence="18" key="1">
    <citation type="submission" date="2025-08" db="UniProtKB">
        <authorList>
            <consortium name="RefSeq"/>
        </authorList>
    </citation>
    <scope>IDENTIFICATION</scope>
</reference>
<dbReference type="FunFam" id="2.120.10.30:FF:000027">
    <property type="entry name" value="Regucalcin homologue"/>
    <property type="match status" value="1"/>
</dbReference>
<dbReference type="InterPro" id="IPR013658">
    <property type="entry name" value="SGL"/>
</dbReference>
<comment type="cofactor">
    <cofactor evidence="3">
        <name>Mn(2+)</name>
        <dbReference type="ChEBI" id="CHEBI:29035"/>
    </cofactor>
</comment>
<evidence type="ECO:0000256" key="5">
    <source>
        <dbReference type="ARBA" id="ARBA00004496"/>
    </source>
</evidence>
<feature type="binding site" evidence="15">
    <location>
        <position position="151"/>
    </location>
    <ligand>
        <name>a divalent metal cation</name>
        <dbReference type="ChEBI" id="CHEBI:60240"/>
    </ligand>
</feature>
<dbReference type="AlphaFoldDB" id="A0A6P7TD64"/>
<dbReference type="EC" id="3.1.1.17" evidence="7"/>
<evidence type="ECO:0000256" key="7">
    <source>
        <dbReference type="ARBA" id="ARBA00013227"/>
    </source>
</evidence>
<keyword evidence="10 15" id="KW-0479">Metal-binding</keyword>
<evidence type="ECO:0000313" key="18">
    <source>
        <dbReference type="RefSeq" id="XP_029648260.1"/>
    </source>
</evidence>
<feature type="active site" description="Proton donor/acceptor" evidence="14">
    <location>
        <position position="205"/>
    </location>
</feature>
<evidence type="ECO:0000256" key="11">
    <source>
        <dbReference type="ARBA" id="ARBA00022801"/>
    </source>
</evidence>
<dbReference type="Proteomes" id="UP000515154">
    <property type="component" value="Linkage group LG19"/>
</dbReference>
<feature type="binding site" evidence="15">
    <location>
        <position position="99"/>
    </location>
    <ligand>
        <name>substrate</name>
    </ligand>
</feature>
<dbReference type="PRINTS" id="PR01790">
    <property type="entry name" value="SMP30FAMILY"/>
</dbReference>
<evidence type="ECO:0000256" key="12">
    <source>
        <dbReference type="ARBA" id="ARBA00022837"/>
    </source>
</evidence>
<dbReference type="PANTHER" id="PTHR10907:SF47">
    <property type="entry name" value="REGUCALCIN"/>
    <property type="match status" value="1"/>
</dbReference>
<comment type="cofactor">
    <cofactor evidence="4">
        <name>Mg(2+)</name>
        <dbReference type="ChEBI" id="CHEBI:18420"/>
    </cofactor>
</comment>
<dbReference type="InterPro" id="IPR005511">
    <property type="entry name" value="SMP-30"/>
</dbReference>
<dbReference type="GO" id="GO:0005509">
    <property type="term" value="F:calcium ion binding"/>
    <property type="evidence" value="ECO:0007669"/>
    <property type="project" value="TreeGrafter"/>
</dbReference>
<name>A0A6P7TD64_9MOLL</name>
<dbReference type="Pfam" id="PF08450">
    <property type="entry name" value="SGL"/>
    <property type="match status" value="1"/>
</dbReference>
<dbReference type="Gene3D" id="2.120.10.30">
    <property type="entry name" value="TolB, C-terminal domain"/>
    <property type="match status" value="1"/>
</dbReference>
<organism evidence="17 18">
    <name type="scientific">Octopus sinensis</name>
    <name type="common">East Asian common octopus</name>
    <dbReference type="NCBI Taxonomy" id="2607531"/>
    <lineage>
        <taxon>Eukaryota</taxon>
        <taxon>Metazoa</taxon>
        <taxon>Spiralia</taxon>
        <taxon>Lophotrochozoa</taxon>
        <taxon>Mollusca</taxon>
        <taxon>Cephalopoda</taxon>
        <taxon>Coleoidea</taxon>
        <taxon>Octopodiformes</taxon>
        <taxon>Octopoda</taxon>
        <taxon>Incirrata</taxon>
        <taxon>Octopodidae</taxon>
        <taxon>Octopus</taxon>
    </lineage>
</organism>
<accession>A0A6P7TD64</accession>
<evidence type="ECO:0000256" key="1">
    <source>
        <dbReference type="ARBA" id="ARBA00001589"/>
    </source>
</evidence>
<gene>
    <name evidence="18" type="primary">LOC115222242</name>
</gene>
<sequence>MSVSVALKNVCQETGEAPHWEESTKTLLFVDVQIGGIHKWNTVDNAHTKCNADGTVSFIIPRESGGYVVSCGTKLADFDWESQQVKPFVDVEPDKPENRFNDGKCDSHGRLWAGTMEEFKGTLEMNGAGHLYRIDKDRFVHPIKDKVNISNGMTWTMDNRTMFYTESVPKKVYSYNYDIHAGQISREQVVIDFEGKELHEFGVPDGMTIDVNDKIWLACQFSSHVFQIDPETGKIIRSVKFPASQVTSCCFGGPNYDELYVTSSANYLTEQQLQNEEKFAGSVFKVTELGAKGIAASVFWG</sequence>